<comment type="caution">
    <text evidence="2">The sequence shown here is derived from an EMBL/GenBank/DDBJ whole genome shotgun (WGS) entry which is preliminary data.</text>
</comment>
<feature type="transmembrane region" description="Helical" evidence="1">
    <location>
        <begin position="94"/>
        <end position="117"/>
    </location>
</feature>
<keyword evidence="1" id="KW-1133">Transmembrane helix</keyword>
<protein>
    <submittedName>
        <fullName evidence="2">Uncharacterized protein</fullName>
    </submittedName>
</protein>
<reference evidence="2 3" key="1">
    <citation type="submission" date="2020-08" db="EMBL/GenBank/DDBJ databases">
        <title>Genomic Encyclopedia of Type Strains, Phase III (KMG-III): the genomes of soil and plant-associated and newly described type strains.</title>
        <authorList>
            <person name="Whitman W."/>
        </authorList>
    </citation>
    <scope>NUCLEOTIDE SEQUENCE [LARGE SCALE GENOMIC DNA]</scope>
    <source>
        <strain evidence="2 3">CECT 8356</strain>
    </source>
</reference>
<evidence type="ECO:0000313" key="3">
    <source>
        <dbReference type="Proteomes" id="UP000543579"/>
    </source>
</evidence>
<name>A0A7W5GF18_9MICO</name>
<evidence type="ECO:0000313" key="2">
    <source>
        <dbReference type="EMBL" id="MBB3158109.1"/>
    </source>
</evidence>
<accession>A0A7W5GF18</accession>
<dbReference type="EMBL" id="JACHXY010000002">
    <property type="protein sequence ID" value="MBB3158109.1"/>
    <property type="molecule type" value="Genomic_DNA"/>
</dbReference>
<gene>
    <name evidence="2" type="ORF">FHS07_001805</name>
</gene>
<feature type="transmembrane region" description="Helical" evidence="1">
    <location>
        <begin position="58"/>
        <end position="82"/>
    </location>
</feature>
<keyword evidence="1" id="KW-0472">Membrane</keyword>
<evidence type="ECO:0000256" key="1">
    <source>
        <dbReference type="SAM" id="Phobius"/>
    </source>
</evidence>
<organism evidence="2 3">
    <name type="scientific">Microbacterium proteolyticum</name>
    <dbReference type="NCBI Taxonomy" id="1572644"/>
    <lineage>
        <taxon>Bacteria</taxon>
        <taxon>Bacillati</taxon>
        <taxon>Actinomycetota</taxon>
        <taxon>Actinomycetes</taxon>
        <taxon>Micrococcales</taxon>
        <taxon>Microbacteriaceae</taxon>
        <taxon>Microbacterium</taxon>
    </lineage>
</organism>
<dbReference type="AlphaFoldDB" id="A0A7W5GF18"/>
<dbReference type="RefSeq" id="WP_183419573.1">
    <property type="nucleotide sequence ID" value="NZ_JACHXY010000002.1"/>
</dbReference>
<keyword evidence="1" id="KW-0812">Transmembrane</keyword>
<sequence length="123" mass="12848">MHDDTDVPPLSPWGWVRTWLREERFWRDIGARVLAGVLTAAIVYAGAVLLGYLHTPEIGAGLLLALGIFACGSLLVGSAALLRHARRRAVAGESGAGSIVAAVLLVCAVVAIAIGVVSDLLRP</sequence>
<proteinExistence type="predicted"/>
<feature type="transmembrane region" description="Helical" evidence="1">
    <location>
        <begin position="29"/>
        <end position="52"/>
    </location>
</feature>
<dbReference type="Proteomes" id="UP000543579">
    <property type="component" value="Unassembled WGS sequence"/>
</dbReference>